<reference evidence="4" key="1">
    <citation type="submission" date="2016-01" db="EMBL/GenBank/DDBJ databases">
        <authorList>
            <person name="Peeters C."/>
        </authorList>
    </citation>
    <scope>NUCLEOTIDE SEQUENCE [LARGE SCALE GENOMIC DNA]</scope>
</reference>
<protein>
    <submittedName>
        <fullName evidence="3">4-oxalocrotonate decarboxylase</fullName>
    </submittedName>
</protein>
<sequence length="255" mass="27383">MSNAIEYAMLLDEAALNATEVSQFDPGGRLSLDMAYSIQAASIQRRVERGHRRVGVKMGFTSRAKMVQMGLSDVIWGRLTADMQIEEGTEIDLSRFVHPRVEPEIAFILKQSLPGDVTGPQALAAVEAIAPALEIIDSRYKDFKFSLPEVIADNASSSGFVIGAWRDPHIDFSNLGLTLNIDGRVVQVGSTAALLGHPLRSLVAAARVSAQAGEPLQAGWVVMAGGATPAEWIKPGQHVSVDMEQLGGASFETKE</sequence>
<dbReference type="Proteomes" id="UP000054740">
    <property type="component" value="Unassembled WGS sequence"/>
</dbReference>
<dbReference type="InterPro" id="IPR011234">
    <property type="entry name" value="Fumarylacetoacetase-like_C"/>
</dbReference>
<dbReference type="InterPro" id="IPR050772">
    <property type="entry name" value="Hydratase-Decarb/MhpD_sf"/>
</dbReference>
<dbReference type="GO" id="GO:0008684">
    <property type="term" value="F:2-oxopent-4-enoate hydratase activity"/>
    <property type="evidence" value="ECO:0007669"/>
    <property type="project" value="TreeGrafter"/>
</dbReference>
<dbReference type="SUPFAM" id="SSF56529">
    <property type="entry name" value="FAH"/>
    <property type="match status" value="1"/>
</dbReference>
<dbReference type="Gene3D" id="3.90.850.10">
    <property type="entry name" value="Fumarylacetoacetase-like, C-terminal domain"/>
    <property type="match status" value="1"/>
</dbReference>
<keyword evidence="1" id="KW-0456">Lyase</keyword>
<dbReference type="RefSeq" id="WP_053572447.1">
    <property type="nucleotide sequence ID" value="NZ_FCNY02000010.1"/>
</dbReference>
<evidence type="ECO:0000313" key="4">
    <source>
        <dbReference type="Proteomes" id="UP000054740"/>
    </source>
</evidence>
<proteinExistence type="predicted"/>
<dbReference type="PANTHER" id="PTHR30143:SF0">
    <property type="entry name" value="2-KETO-4-PENTENOATE HYDRATASE"/>
    <property type="match status" value="1"/>
</dbReference>
<evidence type="ECO:0000259" key="2">
    <source>
        <dbReference type="Pfam" id="PF01557"/>
    </source>
</evidence>
<keyword evidence="4" id="KW-1185">Reference proteome</keyword>
<organism evidence="3 4">
    <name type="scientific">Caballeronia cordobensis</name>
    <name type="common">Burkholderia cordobensis</name>
    <dbReference type="NCBI Taxonomy" id="1353886"/>
    <lineage>
        <taxon>Bacteria</taxon>
        <taxon>Pseudomonadati</taxon>
        <taxon>Pseudomonadota</taxon>
        <taxon>Betaproteobacteria</taxon>
        <taxon>Burkholderiales</taxon>
        <taxon>Burkholderiaceae</taxon>
        <taxon>Caballeronia</taxon>
    </lineage>
</organism>
<dbReference type="Pfam" id="PF01557">
    <property type="entry name" value="FAA_hydrolase"/>
    <property type="match status" value="1"/>
</dbReference>
<dbReference type="AlphaFoldDB" id="A0A158I4P3"/>
<dbReference type="EMBL" id="FCNY02000010">
    <property type="protein sequence ID" value="SAL51417.1"/>
    <property type="molecule type" value="Genomic_DNA"/>
</dbReference>
<dbReference type="PANTHER" id="PTHR30143">
    <property type="entry name" value="ACID HYDRATASE"/>
    <property type="match status" value="1"/>
</dbReference>
<evidence type="ECO:0000256" key="1">
    <source>
        <dbReference type="ARBA" id="ARBA00023239"/>
    </source>
</evidence>
<dbReference type="GO" id="GO:0005737">
    <property type="term" value="C:cytoplasm"/>
    <property type="evidence" value="ECO:0007669"/>
    <property type="project" value="TreeGrafter"/>
</dbReference>
<evidence type="ECO:0000313" key="3">
    <source>
        <dbReference type="EMBL" id="SAL51417.1"/>
    </source>
</evidence>
<accession>A0A158I4P3</accession>
<gene>
    <name evidence="3" type="ORF">AWB70_04197</name>
</gene>
<feature type="domain" description="Fumarylacetoacetase-like C-terminal" evidence="2">
    <location>
        <begin position="85"/>
        <end position="247"/>
    </location>
</feature>
<dbReference type="InterPro" id="IPR036663">
    <property type="entry name" value="Fumarylacetoacetase_C_sf"/>
</dbReference>
<name>A0A158I4P3_CABCO</name>